<name>X1I5A3_9ZZZZ</name>
<reference evidence="5" key="1">
    <citation type="journal article" date="2014" name="Front. Microbiol.">
        <title>High frequency of phylogenetically diverse reductive dehalogenase-homologous genes in deep subseafloor sedimentary metagenomes.</title>
        <authorList>
            <person name="Kawai M."/>
            <person name="Futagami T."/>
            <person name="Toyoda A."/>
            <person name="Takaki Y."/>
            <person name="Nishi S."/>
            <person name="Hori S."/>
            <person name="Arai W."/>
            <person name="Tsubouchi T."/>
            <person name="Morono Y."/>
            <person name="Uchiyama I."/>
            <person name="Ito T."/>
            <person name="Fujiyama A."/>
            <person name="Inagaki F."/>
            <person name="Takami H."/>
        </authorList>
    </citation>
    <scope>NUCLEOTIDE SEQUENCE</scope>
    <source>
        <strain evidence="5">Expedition CK06-06</strain>
    </source>
</reference>
<protein>
    <recommendedName>
        <fullName evidence="4">HTH luxR-type domain-containing protein</fullName>
    </recommendedName>
</protein>
<accession>X1I5A3</accession>
<dbReference type="AlphaFoldDB" id="X1I5A3"/>
<gene>
    <name evidence="5" type="ORF">S03H2_62465</name>
</gene>
<dbReference type="InterPro" id="IPR039420">
    <property type="entry name" value="WalR-like"/>
</dbReference>
<dbReference type="PRINTS" id="PR00038">
    <property type="entry name" value="HTHLUXR"/>
</dbReference>
<comment type="caution">
    <text evidence="5">The sequence shown here is derived from an EMBL/GenBank/DDBJ whole genome shotgun (WGS) entry which is preliminary data.</text>
</comment>
<dbReference type="GO" id="GO:0006355">
    <property type="term" value="P:regulation of DNA-templated transcription"/>
    <property type="evidence" value="ECO:0007669"/>
    <property type="project" value="InterPro"/>
</dbReference>
<dbReference type="Gene3D" id="1.10.10.10">
    <property type="entry name" value="Winged helix-like DNA-binding domain superfamily/Winged helix DNA-binding domain"/>
    <property type="match status" value="1"/>
</dbReference>
<evidence type="ECO:0000256" key="1">
    <source>
        <dbReference type="ARBA" id="ARBA00023015"/>
    </source>
</evidence>
<dbReference type="PROSITE" id="PS50043">
    <property type="entry name" value="HTH_LUXR_2"/>
    <property type="match status" value="1"/>
</dbReference>
<dbReference type="InterPro" id="IPR036388">
    <property type="entry name" value="WH-like_DNA-bd_sf"/>
</dbReference>
<dbReference type="EMBL" id="BARU01040402">
    <property type="protein sequence ID" value="GAH77566.1"/>
    <property type="molecule type" value="Genomic_DNA"/>
</dbReference>
<dbReference type="PANTHER" id="PTHR43214:SF24">
    <property type="entry name" value="TRANSCRIPTIONAL REGULATORY PROTEIN NARL-RELATED"/>
    <property type="match status" value="1"/>
</dbReference>
<evidence type="ECO:0000256" key="2">
    <source>
        <dbReference type="ARBA" id="ARBA00023125"/>
    </source>
</evidence>
<sequence>MRSNLGLTPREIEVLDLVKLGNNAREVASKLGVSTQTVKNHLHIAFIRLQATNRTDAVVKALKAGYIK</sequence>
<proteinExistence type="predicted"/>
<dbReference type="InterPro" id="IPR016032">
    <property type="entry name" value="Sig_transdc_resp-reg_C-effctor"/>
</dbReference>
<feature type="domain" description="HTH luxR-type" evidence="4">
    <location>
        <begin position="1"/>
        <end position="65"/>
    </location>
</feature>
<dbReference type="SUPFAM" id="SSF46894">
    <property type="entry name" value="C-terminal effector domain of the bipartite response regulators"/>
    <property type="match status" value="1"/>
</dbReference>
<keyword evidence="1" id="KW-0805">Transcription regulation</keyword>
<evidence type="ECO:0000313" key="5">
    <source>
        <dbReference type="EMBL" id="GAH77566.1"/>
    </source>
</evidence>
<dbReference type="InterPro" id="IPR000792">
    <property type="entry name" value="Tscrpt_reg_LuxR_C"/>
</dbReference>
<keyword evidence="3" id="KW-0804">Transcription</keyword>
<dbReference type="GO" id="GO:0003677">
    <property type="term" value="F:DNA binding"/>
    <property type="evidence" value="ECO:0007669"/>
    <property type="project" value="UniProtKB-KW"/>
</dbReference>
<keyword evidence="2" id="KW-0238">DNA-binding</keyword>
<feature type="non-terminal residue" evidence="5">
    <location>
        <position position="68"/>
    </location>
</feature>
<organism evidence="5">
    <name type="scientific">marine sediment metagenome</name>
    <dbReference type="NCBI Taxonomy" id="412755"/>
    <lineage>
        <taxon>unclassified sequences</taxon>
        <taxon>metagenomes</taxon>
        <taxon>ecological metagenomes</taxon>
    </lineage>
</organism>
<dbReference type="PANTHER" id="PTHR43214">
    <property type="entry name" value="TWO-COMPONENT RESPONSE REGULATOR"/>
    <property type="match status" value="1"/>
</dbReference>
<dbReference type="CDD" id="cd06170">
    <property type="entry name" value="LuxR_C_like"/>
    <property type="match status" value="1"/>
</dbReference>
<dbReference type="SMART" id="SM00421">
    <property type="entry name" value="HTH_LUXR"/>
    <property type="match status" value="1"/>
</dbReference>
<dbReference type="Pfam" id="PF00196">
    <property type="entry name" value="GerE"/>
    <property type="match status" value="1"/>
</dbReference>
<evidence type="ECO:0000256" key="3">
    <source>
        <dbReference type="ARBA" id="ARBA00023163"/>
    </source>
</evidence>
<evidence type="ECO:0000259" key="4">
    <source>
        <dbReference type="PROSITE" id="PS50043"/>
    </source>
</evidence>